<reference evidence="2 3" key="1">
    <citation type="submission" date="2019-07" db="EMBL/GenBank/DDBJ databases">
        <title>Whole genome shotgun sequence of Gluconobacter kanchanaburiensis NBRC 103587.</title>
        <authorList>
            <person name="Hosoyama A."/>
            <person name="Uohara A."/>
            <person name="Ohji S."/>
            <person name="Ichikawa N."/>
        </authorList>
    </citation>
    <scope>NUCLEOTIDE SEQUENCE [LARGE SCALE GENOMIC DNA]</scope>
    <source>
        <strain evidence="2 3">NBRC 103587</strain>
    </source>
</reference>
<proteinExistence type="predicted"/>
<accession>A0A511B6V2</accession>
<dbReference type="AlphaFoldDB" id="A0A511B6V2"/>
<dbReference type="Proteomes" id="UP000321079">
    <property type="component" value="Unassembled WGS sequence"/>
</dbReference>
<protein>
    <submittedName>
        <fullName evidence="2">Uncharacterized protein</fullName>
    </submittedName>
</protein>
<feature type="region of interest" description="Disordered" evidence="1">
    <location>
        <begin position="30"/>
        <end position="75"/>
    </location>
</feature>
<evidence type="ECO:0000256" key="1">
    <source>
        <dbReference type="SAM" id="MobiDB-lite"/>
    </source>
</evidence>
<keyword evidence="3" id="KW-1185">Reference proteome</keyword>
<evidence type="ECO:0000313" key="3">
    <source>
        <dbReference type="Proteomes" id="UP000321079"/>
    </source>
</evidence>
<sequence length="75" mass="8506">MKRQRLIYSVQSGKGKANRLADWFVRDKTSKRCSTTHDQPRQTRRAHAGQGCEPRRTKNKGTSVENPPVQAGPED</sequence>
<organism evidence="2 3">
    <name type="scientific">Gluconobacter kanchanaburiensis NBRC 103587</name>
    <dbReference type="NCBI Taxonomy" id="1307948"/>
    <lineage>
        <taxon>Bacteria</taxon>
        <taxon>Pseudomonadati</taxon>
        <taxon>Pseudomonadota</taxon>
        <taxon>Alphaproteobacteria</taxon>
        <taxon>Acetobacterales</taxon>
        <taxon>Acetobacteraceae</taxon>
        <taxon>Gluconobacter</taxon>
    </lineage>
</organism>
<comment type="caution">
    <text evidence="2">The sequence shown here is derived from an EMBL/GenBank/DDBJ whole genome shotgun (WGS) entry which is preliminary data.</text>
</comment>
<evidence type="ECO:0000313" key="2">
    <source>
        <dbReference type="EMBL" id="GEK96084.1"/>
    </source>
</evidence>
<gene>
    <name evidence="2" type="ORF">GKA01_12810</name>
</gene>
<name>A0A511B6V2_9PROT</name>
<dbReference type="EMBL" id="BJVA01000006">
    <property type="protein sequence ID" value="GEK96084.1"/>
    <property type="molecule type" value="Genomic_DNA"/>
</dbReference>